<protein>
    <submittedName>
        <fullName evidence="6">Putative p-cresol methylhydroxylase subunit (Modular protein)</fullName>
    </submittedName>
</protein>
<evidence type="ECO:0000259" key="5">
    <source>
        <dbReference type="PROSITE" id="PS51007"/>
    </source>
</evidence>
<evidence type="ECO:0000256" key="3">
    <source>
        <dbReference type="ARBA" id="ARBA00023004"/>
    </source>
</evidence>
<dbReference type="RefSeq" id="WP_080868898.1">
    <property type="nucleotide sequence ID" value="NZ_LT009760.1"/>
</dbReference>
<proteinExistence type="predicted"/>
<dbReference type="Proteomes" id="UP000192074">
    <property type="component" value="Unassembled WGS sequence"/>
</dbReference>
<dbReference type="Gene3D" id="1.10.760.10">
    <property type="entry name" value="Cytochrome c-like domain"/>
    <property type="match status" value="1"/>
</dbReference>
<organism evidence="6 7">
    <name type="scientific">Agrobacterium tumefaciens str. B6</name>
    <dbReference type="NCBI Taxonomy" id="1183423"/>
    <lineage>
        <taxon>Bacteria</taxon>
        <taxon>Pseudomonadati</taxon>
        <taxon>Pseudomonadota</taxon>
        <taxon>Alphaproteobacteria</taxon>
        <taxon>Hyphomicrobiales</taxon>
        <taxon>Rhizobiaceae</taxon>
        <taxon>Rhizobium/Agrobacterium group</taxon>
        <taxon>Agrobacterium</taxon>
        <taxon>Agrobacterium tumefaciens complex</taxon>
    </lineage>
</organism>
<dbReference type="EMBL" id="FCNL01000042">
    <property type="protein sequence ID" value="CVI25388.1"/>
    <property type="molecule type" value="Genomic_DNA"/>
</dbReference>
<feature type="domain" description="Cytochrome c" evidence="5">
    <location>
        <begin position="55"/>
        <end position="142"/>
    </location>
</feature>
<evidence type="ECO:0000256" key="2">
    <source>
        <dbReference type="ARBA" id="ARBA00022723"/>
    </source>
</evidence>
<keyword evidence="3 4" id="KW-0408">Iron</keyword>
<keyword evidence="2 4" id="KW-0479">Metal-binding</keyword>
<dbReference type="GO" id="GO:0009055">
    <property type="term" value="F:electron transfer activity"/>
    <property type="evidence" value="ECO:0007669"/>
    <property type="project" value="InterPro"/>
</dbReference>
<accession>A0A822V9V6</accession>
<dbReference type="InterPro" id="IPR036909">
    <property type="entry name" value="Cyt_c-like_dom_sf"/>
</dbReference>
<gene>
    <name evidence="6" type="ORF">AGR4A_pAt30203</name>
</gene>
<evidence type="ECO:0000313" key="7">
    <source>
        <dbReference type="Proteomes" id="UP000192074"/>
    </source>
</evidence>
<sequence length="146" mass="15879">MKAHKFLLPLVALATIGGTGLFVSRSPLSAQESLDPPAFEIAPYGRPSEIAKTTDELERGHKLFEYNCASCHGAGHDHPGTEALEKRYGETKPAVLALRADIPPNLTKYYVRTGASVMPFFRKADISDADLEAIALYLARNIPPSK</sequence>
<dbReference type="GO" id="GO:0046872">
    <property type="term" value="F:metal ion binding"/>
    <property type="evidence" value="ECO:0007669"/>
    <property type="project" value="UniProtKB-KW"/>
</dbReference>
<dbReference type="PROSITE" id="PS51007">
    <property type="entry name" value="CYTC"/>
    <property type="match status" value="1"/>
</dbReference>
<keyword evidence="1 4" id="KW-0349">Heme</keyword>
<reference evidence="6 7" key="1">
    <citation type="submission" date="2016-01" db="EMBL/GenBank/DDBJ databases">
        <authorList>
            <person name="Regsiter A."/>
            <person name="william w."/>
        </authorList>
    </citation>
    <scope>NUCLEOTIDE SEQUENCE [LARGE SCALE GENOMIC DNA]</scope>
    <source>
        <strain evidence="6 7">B6</strain>
    </source>
</reference>
<dbReference type="InterPro" id="IPR009056">
    <property type="entry name" value="Cyt_c-like_dom"/>
</dbReference>
<dbReference type="SUPFAM" id="SSF46626">
    <property type="entry name" value="Cytochrome c"/>
    <property type="match status" value="1"/>
</dbReference>
<evidence type="ECO:0000256" key="1">
    <source>
        <dbReference type="ARBA" id="ARBA00022617"/>
    </source>
</evidence>
<name>A0A822V9V6_AGRTU</name>
<dbReference type="Pfam" id="PF13442">
    <property type="entry name" value="Cytochrome_CBB3"/>
    <property type="match status" value="1"/>
</dbReference>
<comment type="caution">
    <text evidence="6">The sequence shown here is derived from an EMBL/GenBank/DDBJ whole genome shotgun (WGS) entry which is preliminary data.</text>
</comment>
<evidence type="ECO:0000256" key="4">
    <source>
        <dbReference type="PROSITE-ProRule" id="PRU00433"/>
    </source>
</evidence>
<dbReference type="AlphaFoldDB" id="A0A822V9V6"/>
<dbReference type="GO" id="GO:0020037">
    <property type="term" value="F:heme binding"/>
    <property type="evidence" value="ECO:0007669"/>
    <property type="project" value="InterPro"/>
</dbReference>
<evidence type="ECO:0000313" key="6">
    <source>
        <dbReference type="EMBL" id="CVI25388.1"/>
    </source>
</evidence>